<evidence type="ECO:0000259" key="5">
    <source>
        <dbReference type="PROSITE" id="PS50102"/>
    </source>
</evidence>
<evidence type="ECO:0000256" key="3">
    <source>
        <dbReference type="PROSITE-ProRule" id="PRU00176"/>
    </source>
</evidence>
<sequence length="482" mass="52582">MPYNGASNGSGGGGASGGGGGATIVVTEGPQNKKIRTGVQQPGENDVHMHARSTQQQNQQQALMNKSNDDVRRKRPETTRPNHILLFTIINPFYPITVDVLHKICHPHGQVLRIVIFKKNGVQAMVEFDNLDAATRARENLNGADIYAGCCTLKIDYAKPEKLNVYKNEPDTSWDYTLSTGEILPKPPLLGPGAAFPPFGAPEYHTTTPENWKGAAIHPTGLMKEPAGVVPGRNAPVAFTPQGQAQGAVMMVYGLDHDTSNTDKLFNLVCLYGNVARIKFLKTKEGTAMVQMGDSVAVERCVQHLNNIPVGTGGKIQIAFSKQNFLSEVINPFLLPDHTPSFKEYTGSKNNRFLSPAQASKNRIQPPSKILHFFNTPPGLTEDQLIGIFNIKDVPATSVRLFPLKTERSSSGLIEFPNISQAVLAIMKCNHLPIEGKGTKFPFIMKLCFSSSKSMNGAWNNATSEGMVEKENEVDAKVDIYN</sequence>
<dbReference type="PROSITE" id="PS50102">
    <property type="entry name" value="RRM"/>
    <property type="match status" value="2"/>
</dbReference>
<evidence type="ECO:0000313" key="6">
    <source>
        <dbReference type="Proteomes" id="UP001652661"/>
    </source>
</evidence>
<dbReference type="PANTHER" id="PTHR15592">
    <property type="entry name" value="MATRIN 3/NUCLEAR PROTEIN 220-RELATED"/>
    <property type="match status" value="1"/>
</dbReference>
<dbReference type="InterPro" id="IPR021790">
    <property type="entry name" value="PTBP1-like_RRM2"/>
</dbReference>
<dbReference type="RefSeq" id="XP_070140782.1">
    <property type="nucleotide sequence ID" value="XM_070284681.1"/>
</dbReference>
<dbReference type="InterPro" id="IPR055204">
    <property type="entry name" value="HNRNPL_RRM"/>
</dbReference>
<evidence type="ECO:0000256" key="1">
    <source>
        <dbReference type="ARBA" id="ARBA00022737"/>
    </source>
</evidence>
<dbReference type="Proteomes" id="UP001652661">
    <property type="component" value="Chromosome 2R"/>
</dbReference>
<dbReference type="Gene3D" id="3.30.70.330">
    <property type="match status" value="3"/>
</dbReference>
<dbReference type="Pfam" id="PF11835">
    <property type="entry name" value="RRM_8"/>
    <property type="match status" value="1"/>
</dbReference>
<dbReference type="CDD" id="cd12694">
    <property type="entry name" value="RRM2_hnRNPL_like"/>
    <property type="match status" value="1"/>
</dbReference>
<dbReference type="InterPro" id="IPR035979">
    <property type="entry name" value="RBD_domain_sf"/>
</dbReference>
<dbReference type="Pfam" id="PF22976">
    <property type="entry name" value="RRM_10"/>
    <property type="match status" value="1"/>
</dbReference>
<feature type="region of interest" description="Disordered" evidence="4">
    <location>
        <begin position="1"/>
        <end position="77"/>
    </location>
</feature>
<dbReference type="InterPro" id="IPR000504">
    <property type="entry name" value="RRM_dom"/>
</dbReference>
<feature type="compositionally biased region" description="Gly residues" evidence="4">
    <location>
        <begin position="8"/>
        <end position="22"/>
    </location>
</feature>
<accession>A0ABM4GDJ6</accession>
<dbReference type="Pfam" id="PF13893">
    <property type="entry name" value="RRM_5"/>
    <property type="match status" value="1"/>
</dbReference>
<feature type="domain" description="RRM" evidence="5">
    <location>
        <begin position="83"/>
        <end position="160"/>
    </location>
</feature>
<feature type="domain" description="RRM" evidence="5">
    <location>
        <begin position="248"/>
        <end position="323"/>
    </location>
</feature>
<feature type="compositionally biased region" description="Basic and acidic residues" evidence="4">
    <location>
        <begin position="67"/>
        <end position="77"/>
    </location>
</feature>
<gene>
    <name evidence="7" type="primary">sm</name>
</gene>
<protein>
    <submittedName>
        <fullName evidence="7">Heterogeneous nuclear ribonucleoprotein L isoform X11</fullName>
    </submittedName>
</protein>
<evidence type="ECO:0000313" key="7">
    <source>
        <dbReference type="RefSeq" id="XP_070140782.1"/>
    </source>
</evidence>
<dbReference type="CDD" id="cd12427">
    <property type="entry name" value="RRM4_hnRNPL_like"/>
    <property type="match status" value="1"/>
</dbReference>
<dbReference type="InterPro" id="IPR012677">
    <property type="entry name" value="Nucleotide-bd_a/b_plait_sf"/>
</dbReference>
<evidence type="ECO:0000256" key="4">
    <source>
        <dbReference type="SAM" id="MobiDB-lite"/>
    </source>
</evidence>
<name>A0ABM4GDJ6_DROKI</name>
<evidence type="ECO:0000256" key="2">
    <source>
        <dbReference type="ARBA" id="ARBA00022884"/>
    </source>
</evidence>
<dbReference type="GO" id="GO:1990904">
    <property type="term" value="C:ribonucleoprotein complex"/>
    <property type="evidence" value="ECO:0007669"/>
    <property type="project" value="UniProtKB-KW"/>
</dbReference>
<reference evidence="6" key="1">
    <citation type="submission" date="2025-05" db="UniProtKB">
        <authorList>
            <consortium name="RefSeq"/>
        </authorList>
    </citation>
    <scope>NUCLEOTIDE SEQUENCE [LARGE SCALE GENOMIC DNA]</scope>
    <source>
        <strain evidence="6">14028-0561.14</strain>
    </source>
</reference>
<dbReference type="SMART" id="SM00360">
    <property type="entry name" value="RRM"/>
    <property type="match status" value="3"/>
</dbReference>
<organism evidence="6 7">
    <name type="scientific">Drosophila kikkawai</name>
    <name type="common">Fruit fly</name>
    <dbReference type="NCBI Taxonomy" id="30033"/>
    <lineage>
        <taxon>Eukaryota</taxon>
        <taxon>Metazoa</taxon>
        <taxon>Ecdysozoa</taxon>
        <taxon>Arthropoda</taxon>
        <taxon>Hexapoda</taxon>
        <taxon>Insecta</taxon>
        <taxon>Pterygota</taxon>
        <taxon>Neoptera</taxon>
        <taxon>Endopterygota</taxon>
        <taxon>Diptera</taxon>
        <taxon>Brachycera</taxon>
        <taxon>Muscomorpha</taxon>
        <taxon>Ephydroidea</taxon>
        <taxon>Drosophilidae</taxon>
        <taxon>Drosophila</taxon>
        <taxon>Sophophora</taxon>
    </lineage>
</organism>
<dbReference type="CDD" id="cd12424">
    <property type="entry name" value="RRM3_hnRNPL_like"/>
    <property type="match status" value="1"/>
</dbReference>
<dbReference type="GeneID" id="108076685"/>
<dbReference type="SUPFAM" id="SSF54928">
    <property type="entry name" value="RNA-binding domain, RBD"/>
    <property type="match status" value="3"/>
</dbReference>
<proteinExistence type="predicted"/>
<keyword evidence="2 3" id="KW-0694">RNA-binding</keyword>
<keyword evidence="1" id="KW-0677">Repeat</keyword>
<reference evidence="7" key="2">
    <citation type="submission" date="2025-08" db="UniProtKB">
        <authorList>
            <consortium name="RefSeq"/>
        </authorList>
    </citation>
    <scope>IDENTIFICATION</scope>
    <source>
        <strain evidence="7">14028-0561.14</strain>
        <tissue evidence="7">Whole fly</tissue>
    </source>
</reference>
<keyword evidence="6" id="KW-1185">Reference proteome</keyword>
<keyword evidence="7" id="KW-0687">Ribonucleoprotein</keyword>